<comment type="caution">
    <text evidence="3">The sequence shown here is derived from an EMBL/GenBank/DDBJ whole genome shotgun (WGS) entry which is preliminary data.</text>
</comment>
<protein>
    <submittedName>
        <fullName evidence="3">D-alanyl-D-alanine carboxypeptidase</fullName>
    </submittedName>
</protein>
<dbReference type="Gene3D" id="3.30.1380.10">
    <property type="match status" value="1"/>
</dbReference>
<evidence type="ECO:0000313" key="3">
    <source>
        <dbReference type="EMBL" id="TWE00961.1"/>
    </source>
</evidence>
<name>A0A561DC49_9BACI</name>
<accession>A0A561DC49</accession>
<proteinExistence type="predicted"/>
<gene>
    <name evidence="3" type="ORF">FB550_10613</name>
</gene>
<sequence length="248" mass="27231">MTKLPLMIVFMMVIGSPLAGCSLKQNFVENQPTAPSKNVINAKNLNNKKSIEVVANPSAIPVLVNKHNKLPDSYKPSDLVDPDIPFIFKEKAEKRKMRSSAARAIEKLFAGAKEDGVSLLGVSAYRSHAVQTALFNHYVSVDGVKAAKTYSAVPGTSEHETGLAIDVTGGDGKCAAEDCFAGTAAAKWLEKHADEFGFIIRYPKGKDDITGYQYEPWHLRYVGKKVAQEITSRKITLEEYQETIQVNK</sequence>
<dbReference type="GO" id="GO:0006508">
    <property type="term" value="P:proteolysis"/>
    <property type="evidence" value="ECO:0007669"/>
    <property type="project" value="InterPro"/>
</dbReference>
<dbReference type="PANTHER" id="PTHR34385:SF1">
    <property type="entry name" value="PEPTIDOGLYCAN L-ALANYL-D-GLUTAMATE ENDOPEPTIDASE CWLK"/>
    <property type="match status" value="1"/>
</dbReference>
<keyword evidence="1" id="KW-0732">Signal</keyword>
<evidence type="ECO:0000259" key="2">
    <source>
        <dbReference type="Pfam" id="PF02557"/>
    </source>
</evidence>
<evidence type="ECO:0000256" key="1">
    <source>
        <dbReference type="SAM" id="SignalP"/>
    </source>
</evidence>
<dbReference type="Proteomes" id="UP000319671">
    <property type="component" value="Unassembled WGS sequence"/>
</dbReference>
<evidence type="ECO:0000313" key="4">
    <source>
        <dbReference type="Proteomes" id="UP000319671"/>
    </source>
</evidence>
<dbReference type="RefSeq" id="WP_144565453.1">
    <property type="nucleotide sequence ID" value="NZ_VIVN01000006.1"/>
</dbReference>
<feature type="signal peptide" evidence="1">
    <location>
        <begin position="1"/>
        <end position="19"/>
    </location>
</feature>
<dbReference type="Pfam" id="PF02557">
    <property type="entry name" value="VanY"/>
    <property type="match status" value="1"/>
</dbReference>
<dbReference type="SUPFAM" id="SSF55166">
    <property type="entry name" value="Hedgehog/DD-peptidase"/>
    <property type="match status" value="1"/>
</dbReference>
<dbReference type="GO" id="GO:0004180">
    <property type="term" value="F:carboxypeptidase activity"/>
    <property type="evidence" value="ECO:0007669"/>
    <property type="project" value="UniProtKB-KW"/>
</dbReference>
<dbReference type="InterPro" id="IPR009045">
    <property type="entry name" value="Zn_M74/Hedgehog-like"/>
</dbReference>
<dbReference type="PANTHER" id="PTHR34385">
    <property type="entry name" value="D-ALANYL-D-ALANINE CARBOXYPEPTIDASE"/>
    <property type="match status" value="1"/>
</dbReference>
<keyword evidence="3" id="KW-0645">Protease</keyword>
<feature type="chain" id="PRO_5039387474" evidence="1">
    <location>
        <begin position="20"/>
        <end position="248"/>
    </location>
</feature>
<dbReference type="InterPro" id="IPR003709">
    <property type="entry name" value="VanY-like_core_dom"/>
</dbReference>
<dbReference type="AlphaFoldDB" id="A0A561DC49"/>
<keyword evidence="3" id="KW-0378">Hydrolase</keyword>
<dbReference type="CDD" id="cd14852">
    <property type="entry name" value="LD-carboxypeptidase"/>
    <property type="match status" value="1"/>
</dbReference>
<dbReference type="InterPro" id="IPR052179">
    <property type="entry name" value="DD-CPase-like"/>
</dbReference>
<keyword evidence="4" id="KW-1185">Reference proteome</keyword>
<organism evidence="3 4">
    <name type="scientific">Neobacillus bataviensis</name>
    <dbReference type="NCBI Taxonomy" id="220685"/>
    <lineage>
        <taxon>Bacteria</taxon>
        <taxon>Bacillati</taxon>
        <taxon>Bacillota</taxon>
        <taxon>Bacilli</taxon>
        <taxon>Bacillales</taxon>
        <taxon>Bacillaceae</taxon>
        <taxon>Neobacillus</taxon>
    </lineage>
</organism>
<feature type="domain" description="D-alanyl-D-alanine carboxypeptidase-like core" evidence="2">
    <location>
        <begin position="95"/>
        <end position="224"/>
    </location>
</feature>
<dbReference type="EMBL" id="VIVN01000006">
    <property type="protein sequence ID" value="TWE00961.1"/>
    <property type="molecule type" value="Genomic_DNA"/>
</dbReference>
<keyword evidence="3" id="KW-0121">Carboxypeptidase</keyword>
<reference evidence="3 4" key="1">
    <citation type="submission" date="2019-06" db="EMBL/GenBank/DDBJ databases">
        <title>Sorghum-associated microbial communities from plants grown in Nebraska, USA.</title>
        <authorList>
            <person name="Schachtman D."/>
        </authorList>
    </citation>
    <scope>NUCLEOTIDE SEQUENCE [LARGE SCALE GENOMIC DNA]</scope>
    <source>
        <strain evidence="3 4">2482</strain>
    </source>
</reference>
<dbReference type="InterPro" id="IPR058193">
    <property type="entry name" value="VanY/YodJ_core_dom"/>
</dbReference>